<protein>
    <submittedName>
        <fullName evidence="2">Uncharacterized protein</fullName>
    </submittedName>
</protein>
<proteinExistence type="predicted"/>
<reference evidence="2" key="1">
    <citation type="submission" date="2021-03" db="EMBL/GenBank/DDBJ databases">
        <authorList>
            <person name="Tagirdzhanova G."/>
        </authorList>
    </citation>
    <scope>NUCLEOTIDE SEQUENCE</scope>
</reference>
<evidence type="ECO:0000256" key="1">
    <source>
        <dbReference type="SAM" id="MobiDB-lite"/>
    </source>
</evidence>
<feature type="region of interest" description="Disordered" evidence="1">
    <location>
        <begin position="1"/>
        <end position="94"/>
    </location>
</feature>
<feature type="compositionally biased region" description="Basic and acidic residues" evidence="1">
    <location>
        <begin position="35"/>
        <end position="66"/>
    </location>
</feature>
<name>A0A8H3FRZ4_9LECA</name>
<feature type="compositionally biased region" description="Low complexity" evidence="1">
    <location>
        <begin position="164"/>
        <end position="197"/>
    </location>
</feature>
<dbReference type="Proteomes" id="UP000664521">
    <property type="component" value="Unassembled WGS sequence"/>
</dbReference>
<feature type="region of interest" description="Disordered" evidence="1">
    <location>
        <begin position="113"/>
        <end position="246"/>
    </location>
</feature>
<organism evidence="2 3">
    <name type="scientific">Heterodermia speciosa</name>
    <dbReference type="NCBI Taxonomy" id="116794"/>
    <lineage>
        <taxon>Eukaryota</taxon>
        <taxon>Fungi</taxon>
        <taxon>Dikarya</taxon>
        <taxon>Ascomycota</taxon>
        <taxon>Pezizomycotina</taxon>
        <taxon>Lecanoromycetes</taxon>
        <taxon>OSLEUM clade</taxon>
        <taxon>Lecanoromycetidae</taxon>
        <taxon>Caliciales</taxon>
        <taxon>Physciaceae</taxon>
        <taxon>Heterodermia</taxon>
    </lineage>
</organism>
<evidence type="ECO:0000313" key="3">
    <source>
        <dbReference type="Proteomes" id="UP000664521"/>
    </source>
</evidence>
<keyword evidence="3" id="KW-1185">Reference proteome</keyword>
<feature type="compositionally biased region" description="Basic and acidic residues" evidence="1">
    <location>
        <begin position="9"/>
        <end position="22"/>
    </location>
</feature>
<feature type="compositionally biased region" description="Polar residues" evidence="1">
    <location>
        <begin position="147"/>
        <end position="157"/>
    </location>
</feature>
<feature type="compositionally biased region" description="Low complexity" evidence="1">
    <location>
        <begin position="127"/>
        <end position="146"/>
    </location>
</feature>
<dbReference type="OrthoDB" id="422086at2759"/>
<sequence>MSAAYNPTGEDKIQKKDNEKYMVDAATQTESTLGMDDRKLDNETTQDTKNEGLSGSKKDLAEETRRQGAIFAQNAKNKYGKPPPGWGKKKNPSHRLTQAEALLVAGIFEIAVNAIDKEEEDRKESKTTVAETTETTPAQTTKATVAETTIPTTSSKNASHETPTKQPETPTKQPETPIKNPETPAKTPKTPTKKPGTINPRGTNLSIQPVDVVKSPAGSPVGPSVGSTVGSKVADVSHPPQNKDEDREHMKYFSSWGQQIQRDTPAARPRRVFLHGEPGWHTSPKPSFIASLVFGGPLELIQCTNNFATVTFMDAGDAKTFYDATSNGIVFRSDSEGTYCAETELDTNPTPVSSYVQGWFTQGATRCVKAIGVDPVISLQGLQALAEGKSSSRGSPTRRLERLEDSMNAGGYRVIVFYFCDIRHAIIFKNELVRRWETVNVQFSVDPCAQATAPRVVIQPVTRPF</sequence>
<comment type="caution">
    <text evidence="2">The sequence shown here is derived from an EMBL/GenBank/DDBJ whole genome shotgun (WGS) entry which is preliminary data.</text>
</comment>
<accession>A0A8H3FRZ4</accession>
<dbReference type="AlphaFoldDB" id="A0A8H3FRZ4"/>
<gene>
    <name evidence="2" type="ORF">HETSPECPRED_007389</name>
</gene>
<evidence type="ECO:0000313" key="2">
    <source>
        <dbReference type="EMBL" id="CAF9929539.1"/>
    </source>
</evidence>
<dbReference type="EMBL" id="CAJPDS010000052">
    <property type="protein sequence ID" value="CAF9929539.1"/>
    <property type="molecule type" value="Genomic_DNA"/>
</dbReference>